<evidence type="ECO:0000256" key="6">
    <source>
        <dbReference type="ARBA" id="ARBA00022989"/>
    </source>
</evidence>
<gene>
    <name evidence="11" type="primary">LOC111596341</name>
</gene>
<feature type="transmembrane region" description="Helical" evidence="8">
    <location>
        <begin position="477"/>
        <end position="498"/>
    </location>
</feature>
<feature type="transmembrane region" description="Helical" evidence="8">
    <location>
        <begin position="148"/>
        <end position="167"/>
    </location>
</feature>
<evidence type="ECO:0000313" key="11">
    <source>
        <dbReference type="RefSeq" id="XP_023166294.2"/>
    </source>
</evidence>
<feature type="transmembrane region" description="Helical" evidence="8">
    <location>
        <begin position="518"/>
        <end position="539"/>
    </location>
</feature>
<dbReference type="InterPro" id="IPR004837">
    <property type="entry name" value="NaCa_Exmemb"/>
</dbReference>
<dbReference type="GO" id="GO:0006874">
    <property type="term" value="P:intracellular calcium ion homeostasis"/>
    <property type="evidence" value="ECO:0007669"/>
    <property type="project" value="TreeGrafter"/>
</dbReference>
<keyword evidence="4" id="KW-0106">Calcium</keyword>
<reference evidence="11" key="1">
    <citation type="submission" date="2025-08" db="UniProtKB">
        <authorList>
            <consortium name="RefSeq"/>
        </authorList>
    </citation>
    <scope>IDENTIFICATION</scope>
    <source>
        <strain evidence="11">15085-1641.00</strain>
        <tissue evidence="11">Whole body</tissue>
    </source>
</reference>
<comment type="subcellular location">
    <subcellularLocation>
        <location evidence="1">Membrane</location>
        <topology evidence="1">Multi-pass membrane protein</topology>
    </subcellularLocation>
</comment>
<accession>A0A6J1LRF0</accession>
<evidence type="ECO:0000256" key="3">
    <source>
        <dbReference type="ARBA" id="ARBA00022449"/>
    </source>
</evidence>
<keyword evidence="4" id="KW-0109">Calcium transport</keyword>
<evidence type="ECO:0000313" key="10">
    <source>
        <dbReference type="Proteomes" id="UP000504633"/>
    </source>
</evidence>
<keyword evidence="6 8" id="KW-1133">Transmembrane helix</keyword>
<feature type="transmembrane region" description="Helical" evidence="8">
    <location>
        <begin position="560"/>
        <end position="581"/>
    </location>
</feature>
<evidence type="ECO:0000256" key="1">
    <source>
        <dbReference type="ARBA" id="ARBA00004141"/>
    </source>
</evidence>
<name>A0A6J1LRF0_DROHY</name>
<keyword evidence="3" id="KW-0050">Antiport</keyword>
<evidence type="ECO:0000256" key="7">
    <source>
        <dbReference type="ARBA" id="ARBA00023136"/>
    </source>
</evidence>
<evidence type="ECO:0000256" key="5">
    <source>
        <dbReference type="ARBA" id="ARBA00022692"/>
    </source>
</evidence>
<evidence type="ECO:0000259" key="9">
    <source>
        <dbReference type="Pfam" id="PF01699"/>
    </source>
</evidence>
<keyword evidence="7 8" id="KW-0472">Membrane</keyword>
<keyword evidence="2" id="KW-0813">Transport</keyword>
<dbReference type="OMA" id="IWIMNIA"/>
<dbReference type="Pfam" id="PF01699">
    <property type="entry name" value="Na_Ca_ex"/>
    <property type="match status" value="2"/>
</dbReference>
<feature type="transmembrane region" description="Helical" evidence="8">
    <location>
        <begin position="71"/>
        <end position="92"/>
    </location>
</feature>
<dbReference type="PANTHER" id="PTHR12266:SF0">
    <property type="entry name" value="MITOCHONDRIAL SODIUM_CALCIUM EXCHANGER PROTEIN"/>
    <property type="match status" value="1"/>
</dbReference>
<dbReference type="OrthoDB" id="407410at2759"/>
<dbReference type="Gene3D" id="1.20.1420.30">
    <property type="entry name" value="NCX, central ion-binding region"/>
    <property type="match status" value="2"/>
</dbReference>
<feature type="transmembrane region" description="Helical" evidence="8">
    <location>
        <begin position="423"/>
        <end position="442"/>
    </location>
</feature>
<dbReference type="AlphaFoldDB" id="A0A6J1LRF0"/>
<feature type="transmembrane region" description="Helical" evidence="8">
    <location>
        <begin position="113"/>
        <end position="136"/>
    </location>
</feature>
<keyword evidence="5 8" id="KW-0812">Transmembrane</keyword>
<feature type="transmembrane region" description="Helical" evidence="8">
    <location>
        <begin position="587"/>
        <end position="605"/>
    </location>
</feature>
<protein>
    <submittedName>
        <fullName evidence="11">Mitochondrial sodium/calcium exchanger protein-like</fullName>
    </submittedName>
</protein>
<feature type="domain" description="Sodium/calcium exchanger membrane region" evidence="9">
    <location>
        <begin position="457"/>
        <end position="603"/>
    </location>
</feature>
<organism evidence="10 11">
    <name type="scientific">Drosophila hydei</name>
    <name type="common">Fruit fly</name>
    <dbReference type="NCBI Taxonomy" id="7224"/>
    <lineage>
        <taxon>Eukaryota</taxon>
        <taxon>Metazoa</taxon>
        <taxon>Ecdysozoa</taxon>
        <taxon>Arthropoda</taxon>
        <taxon>Hexapoda</taxon>
        <taxon>Insecta</taxon>
        <taxon>Pterygota</taxon>
        <taxon>Neoptera</taxon>
        <taxon>Endopterygota</taxon>
        <taxon>Diptera</taxon>
        <taxon>Brachycera</taxon>
        <taxon>Muscomorpha</taxon>
        <taxon>Ephydroidea</taxon>
        <taxon>Drosophilidae</taxon>
        <taxon>Drosophila</taxon>
    </lineage>
</organism>
<feature type="transmembrane region" description="Helical" evidence="8">
    <location>
        <begin position="381"/>
        <end position="403"/>
    </location>
</feature>
<dbReference type="PANTHER" id="PTHR12266">
    <property type="entry name" value="NA+/CA2+ K+ INDEPENDENT EXCHANGER"/>
    <property type="match status" value="1"/>
</dbReference>
<dbReference type="InterPro" id="IPR051359">
    <property type="entry name" value="CaCA_antiporter"/>
</dbReference>
<dbReference type="GO" id="GO:0016020">
    <property type="term" value="C:membrane"/>
    <property type="evidence" value="ECO:0007669"/>
    <property type="project" value="UniProtKB-SubCell"/>
</dbReference>
<keyword evidence="10" id="KW-1185">Reference proteome</keyword>
<feature type="transmembrane region" description="Helical" evidence="8">
    <location>
        <begin position="351"/>
        <end position="369"/>
    </location>
</feature>
<dbReference type="KEGG" id="dhe:111596341"/>
<evidence type="ECO:0000256" key="2">
    <source>
        <dbReference type="ARBA" id="ARBA00022448"/>
    </source>
</evidence>
<evidence type="ECO:0000256" key="8">
    <source>
        <dbReference type="SAM" id="Phobius"/>
    </source>
</evidence>
<dbReference type="InterPro" id="IPR044880">
    <property type="entry name" value="NCX_ion-bd_dom_sf"/>
</dbReference>
<sequence length="625" mass="71408">MGEQVYVPNQLDQEFEQFWTRVSCFKMQLFPYDQRCDFVKRANSCVYGTNVVPYMQLMACAMKCRNPFEEFVFVTVFLCLCLELVVCMIYVIHNYYGPVLKVVGRMMHMSEHLAGITVMSFANQLPEIFSHVWAVYDTDEPVFANKMALGVFVIMFVGGLICYISPFKMTGSTIVRDLLYLIFAVTLLEYTLKNDGEITLIECIIITVVYLSYLTVSVVDLYMLRNTAKQLLQRIKTLNQMERDSVSNTETRRIVEERELLQSKYDELSENGIVDILVIEPSNIPEKTEPFFSYVTRRSGSRRSVLVKRTDTSVAARGFRNKNRFLFRQFLTSIRPIFLEDWIKGNIVKRTFYIIRAPVVLLCALYIPMVDYEKERDGWSKLLNCIQIFLNPAITIVIVLAMVNREKSKLWYLDVPQFTVYGVYSMVITVPLAIIVFIHSSSLTPPKYHNGFVIMNFTSSVLLAMQCSTEISMFMKVIGNIYEVPIDFMGVTLVAMTAGLNDLVSSTSVSLQGYEKMAYAAIIGSTFLTVVIGCTLMFLSRIFSGGHVVEAEAMGNYAENAYYTLLIGLVITLLWTMMLNFNARRSVGIFSMTIYALFLLYAMLIKKEIIHSFTSDLLVVDAFST</sequence>
<evidence type="ECO:0000256" key="4">
    <source>
        <dbReference type="ARBA" id="ARBA00022568"/>
    </source>
</evidence>
<feature type="domain" description="Sodium/calcium exchanger membrane region" evidence="9">
    <location>
        <begin position="80"/>
        <end position="218"/>
    </location>
</feature>
<keyword evidence="4" id="KW-0406">Ion transport</keyword>
<dbReference type="GO" id="GO:0005432">
    <property type="term" value="F:calcium:sodium antiporter activity"/>
    <property type="evidence" value="ECO:0007669"/>
    <property type="project" value="TreeGrafter"/>
</dbReference>
<feature type="transmembrane region" description="Helical" evidence="8">
    <location>
        <begin position="198"/>
        <end position="224"/>
    </location>
</feature>
<proteinExistence type="predicted"/>
<feature type="transmembrane region" description="Helical" evidence="8">
    <location>
        <begin position="448"/>
        <end position="465"/>
    </location>
</feature>
<dbReference type="GeneID" id="111596341"/>
<dbReference type="Proteomes" id="UP000504633">
    <property type="component" value="Unplaced"/>
</dbReference>
<dbReference type="RefSeq" id="XP_023166294.2">
    <property type="nucleotide sequence ID" value="XM_023310526.2"/>
</dbReference>